<dbReference type="Proteomes" id="UP000001555">
    <property type="component" value="Unassembled WGS sequence"/>
</dbReference>
<dbReference type="Gene3D" id="3.40.605.10">
    <property type="entry name" value="Aldehyde Dehydrogenase, Chain A, domain 1"/>
    <property type="match status" value="1"/>
</dbReference>
<evidence type="ECO:0000313" key="6">
    <source>
        <dbReference type="EMBL" id="EEC13031.1"/>
    </source>
</evidence>
<reference evidence="7" key="2">
    <citation type="submission" date="2020-05" db="UniProtKB">
        <authorList>
            <consortium name="EnsemblMetazoa"/>
        </authorList>
    </citation>
    <scope>IDENTIFICATION</scope>
    <source>
        <strain evidence="7">wikel</strain>
    </source>
</reference>
<dbReference type="EnsemblMetazoa" id="ISCW008939-RA">
    <property type="protein sequence ID" value="ISCW008939-PA"/>
    <property type="gene ID" value="ISCW008939"/>
</dbReference>
<feature type="non-terminal residue" evidence="6">
    <location>
        <position position="1"/>
    </location>
</feature>
<evidence type="ECO:0000313" key="7">
    <source>
        <dbReference type="EnsemblMetazoa" id="ISCW008939-PA"/>
    </source>
</evidence>
<dbReference type="AlphaFoldDB" id="B7Q2F9"/>
<evidence type="ECO:0000256" key="4">
    <source>
        <dbReference type="RuleBase" id="RU003345"/>
    </source>
</evidence>
<dbReference type="HOGENOM" id="CLU_005391_0_2_1"/>
<dbReference type="GO" id="GO:0019145">
    <property type="term" value="F:aminobutyraldehyde dehydrogenase (NAD+) activity"/>
    <property type="evidence" value="ECO:0000318"/>
    <property type="project" value="GO_Central"/>
</dbReference>
<feature type="active site" evidence="3">
    <location>
        <position position="265"/>
    </location>
</feature>
<dbReference type="VEuPathDB" id="VectorBase:ISCP_028768"/>
<dbReference type="InterPro" id="IPR029510">
    <property type="entry name" value="Ald_DH_CS_GLU"/>
</dbReference>
<dbReference type="FunFam" id="3.40.605.10:FF:000026">
    <property type="entry name" value="Aldehyde dehydrogenase, putative"/>
    <property type="match status" value="1"/>
</dbReference>
<dbReference type="EMBL" id="ABJB010610538">
    <property type="status" value="NOT_ANNOTATED_CDS"/>
    <property type="molecule type" value="Genomic_DNA"/>
</dbReference>
<dbReference type="PROSITE" id="PS00687">
    <property type="entry name" value="ALDEHYDE_DEHYDR_GLU"/>
    <property type="match status" value="1"/>
</dbReference>
<dbReference type="Pfam" id="PF00171">
    <property type="entry name" value="Aldedh"/>
    <property type="match status" value="1"/>
</dbReference>
<dbReference type="PaxDb" id="6945-B7Q2F9"/>
<evidence type="ECO:0000256" key="3">
    <source>
        <dbReference type="PROSITE-ProRule" id="PRU10007"/>
    </source>
</evidence>
<dbReference type="InterPro" id="IPR015590">
    <property type="entry name" value="Aldehyde_DH_dom"/>
</dbReference>
<dbReference type="FunFam" id="3.40.605.10:FF:000007">
    <property type="entry name" value="NAD/NADP-dependent betaine aldehyde dehydrogenase"/>
    <property type="match status" value="1"/>
</dbReference>
<dbReference type="VEuPathDB" id="VectorBase:ISCW008939"/>
<sequence>LSASIMLANTVRCGKRSIYVEPHNFICGKKAATSESAGDFHVYEPATGKSLCMISSAGPKDVHNAVSAAKNAFQRWSQLSHGERGKHLLAVAQKVRERQKQISDMEMIDTGKPIWEAVADISGCADVLEYYGGIAASIKGQQFDLPGGSFATVRREPLGVVAAIGAWNYPFQVMSWKMGPALVCGNTLVFKPSPLTPFSAILLAEACRDAGVPDGVVNVVQGEGRTGELLCKHPDVAKVSFTGSVATGQRIAKLCVDSMKHVTLELGGKSPLVVFKDTPVAEAVKATLIGNFLTQGEVCSNCTRVYVEKPLMEEFLDHLVRATRKLKVGNPADPDTMVGATISSEHAARVLQYVEEAKKEGAKVLCGGERVTLDDPNLHGGFYLSPCVVTECTDTMKLVQEEIFGAVVAVLPFDTEEEAVSRANNSPFGLAAGVMTKDLRRAHRVASRLQAGMVWINNYNVFPPEVPFGGYKMSGFGRENGLAALHSYSQEKTVYVEMGDAIDCPLYKL</sequence>
<dbReference type="EMBL" id="ABJB010091665">
    <property type="status" value="NOT_ANNOTATED_CDS"/>
    <property type="molecule type" value="Genomic_DNA"/>
</dbReference>
<feature type="domain" description="Aldehyde dehydrogenase" evidence="5">
    <location>
        <begin position="35"/>
        <end position="494"/>
    </location>
</feature>
<protein>
    <submittedName>
        <fullName evidence="6 7">Aldehyde dehydrogenase, putative</fullName>
        <ecNumber evidence="6">1.2.1.8</ecNumber>
    </submittedName>
</protein>
<dbReference type="CDD" id="cd07090">
    <property type="entry name" value="ALDH_F9_TMBADH"/>
    <property type="match status" value="1"/>
</dbReference>
<accession>B7Q2F9</accession>
<dbReference type="KEGG" id="isc:8034907"/>
<dbReference type="PROSITE" id="PS00070">
    <property type="entry name" value="ALDEHYDE_DEHYDR_CYS"/>
    <property type="match status" value="1"/>
</dbReference>
<dbReference type="VEuPathDB" id="VectorBase:ISCI008939"/>
<keyword evidence="2 4" id="KW-0560">Oxidoreductase</keyword>
<dbReference type="InterPro" id="IPR016160">
    <property type="entry name" value="Ald_DH_CS_CYS"/>
</dbReference>
<evidence type="ECO:0000259" key="5">
    <source>
        <dbReference type="Pfam" id="PF00171"/>
    </source>
</evidence>
<organism>
    <name type="scientific">Ixodes scapularis</name>
    <name type="common">Black-legged tick</name>
    <name type="synonym">Deer tick</name>
    <dbReference type="NCBI Taxonomy" id="6945"/>
    <lineage>
        <taxon>Eukaryota</taxon>
        <taxon>Metazoa</taxon>
        <taxon>Ecdysozoa</taxon>
        <taxon>Arthropoda</taxon>
        <taxon>Chelicerata</taxon>
        <taxon>Arachnida</taxon>
        <taxon>Acari</taxon>
        <taxon>Parasitiformes</taxon>
        <taxon>Ixodida</taxon>
        <taxon>Ixodoidea</taxon>
        <taxon>Ixodidae</taxon>
        <taxon>Ixodinae</taxon>
        <taxon>Ixodes</taxon>
    </lineage>
</organism>
<evidence type="ECO:0000313" key="8">
    <source>
        <dbReference type="Proteomes" id="UP000001555"/>
    </source>
</evidence>
<dbReference type="InterPro" id="IPR016163">
    <property type="entry name" value="Ald_DH_C"/>
</dbReference>
<proteinExistence type="evidence at protein level"/>
<evidence type="ECO:0000256" key="1">
    <source>
        <dbReference type="ARBA" id="ARBA00009986"/>
    </source>
</evidence>
<evidence type="ECO:0007829" key="9">
    <source>
        <dbReference type="PeptideAtlas" id="B7Q2F9"/>
    </source>
</evidence>
<dbReference type="OrthoDB" id="310895at2759"/>
<name>B7Q2F9_IXOSC</name>
<reference evidence="6 8" key="1">
    <citation type="submission" date="2008-03" db="EMBL/GenBank/DDBJ databases">
        <title>Annotation of Ixodes scapularis.</title>
        <authorList>
            <consortium name="Ixodes scapularis Genome Project Consortium"/>
            <person name="Caler E."/>
            <person name="Hannick L.I."/>
            <person name="Bidwell S."/>
            <person name="Joardar V."/>
            <person name="Thiagarajan M."/>
            <person name="Amedeo P."/>
            <person name="Galinsky K.J."/>
            <person name="Schobel S."/>
            <person name="Inman J."/>
            <person name="Hostetler J."/>
            <person name="Miller J."/>
            <person name="Hammond M."/>
            <person name="Megy K."/>
            <person name="Lawson D."/>
            <person name="Kodira C."/>
            <person name="Sutton G."/>
            <person name="Meyer J."/>
            <person name="Hill C.A."/>
            <person name="Birren B."/>
            <person name="Nene V."/>
            <person name="Collins F."/>
            <person name="Alarcon-Chaidez F."/>
            <person name="Wikel S."/>
            <person name="Strausberg R."/>
        </authorList>
    </citation>
    <scope>NUCLEOTIDE SEQUENCE [LARGE SCALE GENOMIC DNA]</scope>
    <source>
        <strain evidence="8">Wikel</strain>
        <strain evidence="6">Wikel colony</strain>
    </source>
</reference>
<keyword evidence="9" id="KW-1267">Proteomics identification</keyword>
<dbReference type="PANTHER" id="PTHR11699">
    <property type="entry name" value="ALDEHYDE DEHYDROGENASE-RELATED"/>
    <property type="match status" value="1"/>
</dbReference>
<dbReference type="FunFam" id="3.40.309.10:FF:000012">
    <property type="entry name" value="Betaine aldehyde dehydrogenase"/>
    <property type="match status" value="1"/>
</dbReference>
<evidence type="ECO:0000256" key="2">
    <source>
        <dbReference type="ARBA" id="ARBA00023002"/>
    </source>
</evidence>
<comment type="similarity">
    <text evidence="1 4">Belongs to the aldehyde dehydrogenase family.</text>
</comment>
<dbReference type="SUPFAM" id="SSF53720">
    <property type="entry name" value="ALDH-like"/>
    <property type="match status" value="1"/>
</dbReference>
<dbReference type="GO" id="GO:0047105">
    <property type="term" value="F:4-trimethylammoniobutyraldehyde dehydrogenase activity"/>
    <property type="evidence" value="ECO:0000318"/>
    <property type="project" value="GO_Central"/>
</dbReference>
<dbReference type="GO" id="GO:0008802">
    <property type="term" value="F:betaine-aldehyde dehydrogenase (NAD+) activity"/>
    <property type="evidence" value="ECO:0007669"/>
    <property type="project" value="UniProtKB-EC"/>
</dbReference>
<dbReference type="InterPro" id="IPR016161">
    <property type="entry name" value="Ald_DH/histidinol_DH"/>
</dbReference>
<dbReference type="EC" id="1.2.1.8" evidence="6"/>
<dbReference type="NCBIfam" id="NF009725">
    <property type="entry name" value="PRK13252.1"/>
    <property type="match status" value="1"/>
</dbReference>
<keyword evidence="8" id="KW-1185">Reference proteome</keyword>
<dbReference type="Gene3D" id="3.40.309.10">
    <property type="entry name" value="Aldehyde Dehydrogenase, Chain A, domain 2"/>
    <property type="match status" value="1"/>
</dbReference>
<gene>
    <name evidence="7" type="primary">8034907</name>
    <name evidence="6" type="ORF">IscW_ISCW008939</name>
</gene>
<dbReference type="EMBL" id="DS844005">
    <property type="protein sequence ID" value="EEC13031.1"/>
    <property type="molecule type" value="Genomic_DNA"/>
</dbReference>
<dbReference type="STRING" id="6945.B7Q2F9"/>
<dbReference type="InterPro" id="IPR016162">
    <property type="entry name" value="Ald_DH_N"/>
</dbReference>